<feature type="transmembrane region" description="Helical" evidence="1">
    <location>
        <begin position="616"/>
        <end position="634"/>
    </location>
</feature>
<accession>A0A1W1ZVR0</accession>
<keyword evidence="4" id="KW-1185">Reference proteome</keyword>
<protein>
    <submittedName>
        <fullName evidence="3">N-terminal double-transmembrane domain-containing protein</fullName>
    </submittedName>
</protein>
<keyword evidence="1 3" id="KW-0812">Transmembrane</keyword>
<dbReference type="Proteomes" id="UP000192360">
    <property type="component" value="Unassembled WGS sequence"/>
</dbReference>
<dbReference type="OrthoDB" id="9810200at2"/>
<evidence type="ECO:0000313" key="4">
    <source>
        <dbReference type="Proteomes" id="UP000192360"/>
    </source>
</evidence>
<gene>
    <name evidence="3" type="ORF">SAMN05660703_1556</name>
</gene>
<evidence type="ECO:0000259" key="2">
    <source>
        <dbReference type="Pfam" id="PF07584"/>
    </source>
</evidence>
<dbReference type="STRING" id="504486.SAMN05660703_1556"/>
<sequence length="639" mass="72819">MQFKNPEILWALLLLIIPILIHLLQLRRFKITTFTNVKMLQKVVSESRKSRSLKKWLLLATRLLLFAFLIMAFAQPYFAKSTAFVTKDTVIYLDNSFSMQAKKESVTLLESAVQDLLKSAPNDKNINLFTNNANFDNTTLKEIRNNLLSLPFSGNQLTLPEIQLKAQSLYNNAENTLKNLIVISDFQQHQNQKWCDSVQNKNTYFVKMEPNKMANSAIDSVYIAENTGETITLSATLSTINATDNIPVAIYNGEKLISKTSAVFNETNSAKIAFTINTNDPVKGKIVIEDNGLDYDNTFYFSIHKREKINVLLIAEKEENTFLSRIYTDEEFKLTKSTIANLNYSDLEKQNIIVLNELIEIPITLQQALNSFSSTGGTLVLIPNDQGKTQNYNTFLKTFGSTFSSKKSSQEITTISFDHPLYEHVFDRKVSNFQYPTVTNYFSLESGLPNILSYADGAPFLVGRKGVYFFTSALSGSYSNFKNSPLVVPTFYKMGVESLKQDELYTTIGTTNTTDIAVELSKDEVLKITKDDYEFIPLQQPFLNKVSLTFIDNPREDGNYLITSKNKILKSISFNYPRKESNLVYANLDELTNIIQEDSLTDLFQDLEKDNRVNELWKWFVILALLFALIEIGIQKYMK</sequence>
<reference evidence="3 4" key="1">
    <citation type="submission" date="2017-04" db="EMBL/GenBank/DDBJ databases">
        <authorList>
            <person name="Afonso C.L."/>
            <person name="Miller P.J."/>
            <person name="Scott M.A."/>
            <person name="Spackman E."/>
            <person name="Goraichik I."/>
            <person name="Dimitrov K.M."/>
            <person name="Suarez D.L."/>
            <person name="Swayne D.E."/>
        </authorList>
    </citation>
    <scope>NUCLEOTIDE SEQUENCE [LARGE SCALE GENOMIC DNA]</scope>
    <source>
        <strain evidence="3 4">DSM 21164</strain>
    </source>
</reference>
<name>A0A1W1ZVR0_9FLAO</name>
<dbReference type="InterPro" id="IPR011933">
    <property type="entry name" value="Double_TM_dom"/>
</dbReference>
<feature type="transmembrane region" description="Helical" evidence="1">
    <location>
        <begin position="56"/>
        <end position="78"/>
    </location>
</feature>
<organism evidence="3 4">
    <name type="scientific">Cellulophaga tyrosinoxydans</name>
    <dbReference type="NCBI Taxonomy" id="504486"/>
    <lineage>
        <taxon>Bacteria</taxon>
        <taxon>Pseudomonadati</taxon>
        <taxon>Bacteroidota</taxon>
        <taxon>Flavobacteriia</taxon>
        <taxon>Flavobacteriales</taxon>
        <taxon>Flavobacteriaceae</taxon>
        <taxon>Cellulophaga</taxon>
    </lineage>
</organism>
<keyword evidence="1" id="KW-0472">Membrane</keyword>
<dbReference type="NCBIfam" id="TIGR02226">
    <property type="entry name" value="two_anch"/>
    <property type="match status" value="1"/>
</dbReference>
<dbReference type="PANTHER" id="PTHR37464">
    <property type="entry name" value="BLL2463 PROTEIN"/>
    <property type="match status" value="1"/>
</dbReference>
<dbReference type="RefSeq" id="WP_084060910.1">
    <property type="nucleotide sequence ID" value="NZ_FWXO01000002.1"/>
</dbReference>
<dbReference type="EMBL" id="FWXO01000002">
    <property type="protein sequence ID" value="SMC52148.1"/>
    <property type="molecule type" value="Genomic_DNA"/>
</dbReference>
<dbReference type="AlphaFoldDB" id="A0A1W1ZVR0"/>
<evidence type="ECO:0000313" key="3">
    <source>
        <dbReference type="EMBL" id="SMC52148.1"/>
    </source>
</evidence>
<feature type="transmembrane region" description="Helical" evidence="1">
    <location>
        <begin position="6"/>
        <end position="24"/>
    </location>
</feature>
<proteinExistence type="predicted"/>
<dbReference type="InterPro" id="IPR024163">
    <property type="entry name" value="Aerotolerance_reg_N"/>
</dbReference>
<feature type="domain" description="Aerotolerance regulator N-terminal" evidence="2">
    <location>
        <begin position="1"/>
        <end position="76"/>
    </location>
</feature>
<dbReference type="Pfam" id="PF07584">
    <property type="entry name" value="BatA"/>
    <property type="match status" value="1"/>
</dbReference>
<keyword evidence="1" id="KW-1133">Transmembrane helix</keyword>
<dbReference type="SUPFAM" id="SSF52317">
    <property type="entry name" value="Class I glutamine amidotransferase-like"/>
    <property type="match status" value="1"/>
</dbReference>
<dbReference type="PANTHER" id="PTHR37464:SF1">
    <property type="entry name" value="BLL2463 PROTEIN"/>
    <property type="match status" value="1"/>
</dbReference>
<dbReference type="InterPro" id="IPR029062">
    <property type="entry name" value="Class_I_gatase-like"/>
</dbReference>
<evidence type="ECO:0000256" key="1">
    <source>
        <dbReference type="SAM" id="Phobius"/>
    </source>
</evidence>